<name>A0A8H5LJ11_9AGAR</name>
<evidence type="ECO:0000313" key="3">
    <source>
        <dbReference type="Proteomes" id="UP000559256"/>
    </source>
</evidence>
<protein>
    <recommendedName>
        <fullName evidence="4">SMP domain-containing protein</fullName>
    </recommendedName>
</protein>
<dbReference type="EMBL" id="JAACJM010000047">
    <property type="protein sequence ID" value="KAF5358913.1"/>
    <property type="molecule type" value="Genomic_DNA"/>
</dbReference>
<gene>
    <name evidence="2" type="ORF">D9758_004809</name>
</gene>
<keyword evidence="3" id="KW-1185">Reference proteome</keyword>
<feature type="compositionally biased region" description="Low complexity" evidence="1">
    <location>
        <begin position="34"/>
        <end position="75"/>
    </location>
</feature>
<evidence type="ECO:0000256" key="1">
    <source>
        <dbReference type="SAM" id="MobiDB-lite"/>
    </source>
</evidence>
<evidence type="ECO:0008006" key="4">
    <source>
        <dbReference type="Google" id="ProtNLM"/>
    </source>
</evidence>
<proteinExistence type="predicted"/>
<dbReference type="AlphaFoldDB" id="A0A8H5LJ11"/>
<reference evidence="2 3" key="1">
    <citation type="journal article" date="2020" name="ISME J.">
        <title>Uncovering the hidden diversity of litter-decomposition mechanisms in mushroom-forming fungi.</title>
        <authorList>
            <person name="Floudas D."/>
            <person name="Bentzer J."/>
            <person name="Ahren D."/>
            <person name="Johansson T."/>
            <person name="Persson P."/>
            <person name="Tunlid A."/>
        </authorList>
    </citation>
    <scope>NUCLEOTIDE SEQUENCE [LARGE SCALE GENOMIC DNA]</scope>
    <source>
        <strain evidence="2 3">CBS 291.85</strain>
    </source>
</reference>
<accession>A0A8H5LJ11</accession>
<sequence length="75" mass="7313">MASKKTPMTGSAAARIQSTQAKAGKDTGKDSFPARAQAGAANNANKAPSVGGTPKTPTAKAASTPKSPSGGKSKK</sequence>
<evidence type="ECO:0000313" key="2">
    <source>
        <dbReference type="EMBL" id="KAF5358913.1"/>
    </source>
</evidence>
<feature type="region of interest" description="Disordered" evidence="1">
    <location>
        <begin position="1"/>
        <end position="75"/>
    </location>
</feature>
<dbReference type="Proteomes" id="UP000559256">
    <property type="component" value="Unassembled WGS sequence"/>
</dbReference>
<organism evidence="2 3">
    <name type="scientific">Tetrapyrgos nigripes</name>
    <dbReference type="NCBI Taxonomy" id="182062"/>
    <lineage>
        <taxon>Eukaryota</taxon>
        <taxon>Fungi</taxon>
        <taxon>Dikarya</taxon>
        <taxon>Basidiomycota</taxon>
        <taxon>Agaricomycotina</taxon>
        <taxon>Agaricomycetes</taxon>
        <taxon>Agaricomycetidae</taxon>
        <taxon>Agaricales</taxon>
        <taxon>Marasmiineae</taxon>
        <taxon>Marasmiaceae</taxon>
        <taxon>Tetrapyrgos</taxon>
    </lineage>
</organism>
<comment type="caution">
    <text evidence="2">The sequence shown here is derived from an EMBL/GenBank/DDBJ whole genome shotgun (WGS) entry which is preliminary data.</text>
</comment>